<feature type="compositionally biased region" description="Polar residues" evidence="2">
    <location>
        <begin position="309"/>
        <end position="329"/>
    </location>
</feature>
<feature type="region of interest" description="Disordered" evidence="2">
    <location>
        <begin position="302"/>
        <end position="426"/>
    </location>
</feature>
<proteinExistence type="predicted"/>
<feature type="compositionally biased region" description="Low complexity" evidence="2">
    <location>
        <begin position="247"/>
        <end position="269"/>
    </location>
</feature>
<sequence>MAPTTTPIAFPAGTSSASAAAILLFRKPIPSTLPPVLSVANRSLATPGWSSPKQQCVPGVYDNIVDDTEDDVLVANMKSRTDTKMLEHKVARIAAKKCSVEEVAGLHKELQDWLAVNKIGDKTMSLYLSSMLLRAILMNHQAVSESNKTQRNIESQLREQLEQAESTKHKLDTELRSLRSQFSQVAQESLTLRSELGRYKTSSSGYTTPTRSPSVTPTSPRSRATSPTSPTSPTPYQQSVHSPPPSLRMSSTSTPTRSPSVAPPTRSTSVAPPSRSTSVAPPSLRSMTPSIRAGAYTHGHSIARAESARPSTPAKTRSTSISGYHSTPTKMMRSMSGESSSDEIQTQKDQAKERQRDKDSRHIQLIQRWMPSLDNASPPTGRTGILSTLARSNIPAPPTSRPRTASNAGAFAPPPRYKTPISPTSP</sequence>
<organism evidence="3 4">
    <name type="scientific">Steccherinum ochraceum</name>
    <dbReference type="NCBI Taxonomy" id="92696"/>
    <lineage>
        <taxon>Eukaryota</taxon>
        <taxon>Fungi</taxon>
        <taxon>Dikarya</taxon>
        <taxon>Basidiomycota</taxon>
        <taxon>Agaricomycotina</taxon>
        <taxon>Agaricomycetes</taxon>
        <taxon>Polyporales</taxon>
        <taxon>Steccherinaceae</taxon>
        <taxon>Steccherinum</taxon>
    </lineage>
</organism>
<keyword evidence="4" id="KW-1185">Reference proteome</keyword>
<gene>
    <name evidence="3" type="ORF">EIP91_011488</name>
</gene>
<dbReference type="Proteomes" id="UP000292702">
    <property type="component" value="Unassembled WGS sequence"/>
</dbReference>
<evidence type="ECO:0000313" key="4">
    <source>
        <dbReference type="Proteomes" id="UP000292702"/>
    </source>
</evidence>
<protein>
    <submittedName>
        <fullName evidence="3">Uncharacterized protein</fullName>
    </submittedName>
</protein>
<feature type="compositionally biased region" description="Polar residues" evidence="2">
    <location>
        <begin position="374"/>
        <end position="391"/>
    </location>
</feature>
<reference evidence="3 4" key="1">
    <citation type="submission" date="2018-11" db="EMBL/GenBank/DDBJ databases">
        <title>Genome assembly of Steccherinum ochraceum LE-BIN_3174, the white-rot fungus of the Steccherinaceae family (The Residual Polyporoid clade, Polyporales, Basidiomycota).</title>
        <authorList>
            <person name="Fedorova T.V."/>
            <person name="Glazunova O.A."/>
            <person name="Landesman E.O."/>
            <person name="Moiseenko K.V."/>
            <person name="Psurtseva N.V."/>
            <person name="Savinova O.S."/>
            <person name="Shakhova N.V."/>
            <person name="Tyazhelova T.V."/>
            <person name="Vasina D.V."/>
        </authorList>
    </citation>
    <scope>NUCLEOTIDE SEQUENCE [LARGE SCALE GENOMIC DNA]</scope>
    <source>
        <strain evidence="3 4">LE-BIN_3174</strain>
    </source>
</reference>
<evidence type="ECO:0000256" key="1">
    <source>
        <dbReference type="SAM" id="Coils"/>
    </source>
</evidence>
<feature type="compositionally biased region" description="Polar residues" evidence="2">
    <location>
        <begin position="270"/>
        <end position="289"/>
    </location>
</feature>
<accession>A0A4R0RM76</accession>
<evidence type="ECO:0000256" key="2">
    <source>
        <dbReference type="SAM" id="MobiDB-lite"/>
    </source>
</evidence>
<dbReference type="STRING" id="92696.A0A4R0RM76"/>
<feature type="compositionally biased region" description="Low complexity" evidence="2">
    <location>
        <begin position="207"/>
        <end position="235"/>
    </location>
</feature>
<evidence type="ECO:0000313" key="3">
    <source>
        <dbReference type="EMBL" id="TCD68123.1"/>
    </source>
</evidence>
<feature type="compositionally biased region" description="Basic and acidic residues" evidence="2">
    <location>
        <begin position="345"/>
        <end position="362"/>
    </location>
</feature>
<comment type="caution">
    <text evidence="3">The sequence shown here is derived from an EMBL/GenBank/DDBJ whole genome shotgun (WGS) entry which is preliminary data.</text>
</comment>
<dbReference type="AlphaFoldDB" id="A0A4R0RM76"/>
<dbReference type="EMBL" id="RWJN01000075">
    <property type="protein sequence ID" value="TCD68123.1"/>
    <property type="molecule type" value="Genomic_DNA"/>
</dbReference>
<feature type="coiled-coil region" evidence="1">
    <location>
        <begin position="147"/>
        <end position="181"/>
    </location>
</feature>
<keyword evidence="1" id="KW-0175">Coiled coil</keyword>
<name>A0A4R0RM76_9APHY</name>
<feature type="compositionally biased region" description="Pro residues" evidence="2">
    <location>
        <begin position="412"/>
        <end position="426"/>
    </location>
</feature>
<feature type="region of interest" description="Disordered" evidence="2">
    <location>
        <begin position="196"/>
        <end position="289"/>
    </location>
</feature>
<dbReference type="OrthoDB" id="6105938at2759"/>